<sequence length="218" mass="22590">MDHRADPFARCARAVVLAGVVLLAGSLAHVSADGLLPGLGSMTTLFVVLVAACAALLGRAASAGRLVALTVGGQLAVHTALSVLAGHRGEHHAGGGAALMPHVHEAAPDGPWTWATHALQDVLERPAMALAHVAASVLIGLWLAVGERALWALVTLARCRAGSSLREALRVLGATALLPHDVRRAVVVRPARDEPRPQLPLWSRGPARRGPPAVQPTR</sequence>
<keyword evidence="2" id="KW-0812">Transmembrane</keyword>
<protein>
    <recommendedName>
        <fullName evidence="5">MFS transporter</fullName>
    </recommendedName>
</protein>
<keyword evidence="4" id="KW-1185">Reference proteome</keyword>
<evidence type="ECO:0008006" key="5">
    <source>
        <dbReference type="Google" id="ProtNLM"/>
    </source>
</evidence>
<feature type="transmembrane region" description="Helical" evidence="2">
    <location>
        <begin position="127"/>
        <end position="145"/>
    </location>
</feature>
<keyword evidence="2" id="KW-0472">Membrane</keyword>
<keyword evidence="2" id="KW-1133">Transmembrane helix</keyword>
<proteinExistence type="predicted"/>
<evidence type="ECO:0000256" key="2">
    <source>
        <dbReference type="SAM" id="Phobius"/>
    </source>
</evidence>
<dbReference type="RefSeq" id="WP_378517322.1">
    <property type="nucleotide sequence ID" value="NZ_CBCSDI010000011.1"/>
</dbReference>
<feature type="transmembrane region" description="Helical" evidence="2">
    <location>
        <begin position="38"/>
        <end position="57"/>
    </location>
</feature>
<accession>A0ABV6DY33</accession>
<dbReference type="EMBL" id="JBHLXH010000001">
    <property type="protein sequence ID" value="MFC0221647.1"/>
    <property type="molecule type" value="Genomic_DNA"/>
</dbReference>
<evidence type="ECO:0000256" key="1">
    <source>
        <dbReference type="SAM" id="MobiDB-lite"/>
    </source>
</evidence>
<evidence type="ECO:0000313" key="3">
    <source>
        <dbReference type="EMBL" id="MFC0221647.1"/>
    </source>
</evidence>
<comment type="caution">
    <text evidence="3">The sequence shown here is derived from an EMBL/GenBank/DDBJ whole genome shotgun (WGS) entry which is preliminary data.</text>
</comment>
<reference evidence="3 4" key="1">
    <citation type="submission" date="2024-09" db="EMBL/GenBank/DDBJ databases">
        <authorList>
            <person name="Sun Q."/>
            <person name="Mori K."/>
        </authorList>
    </citation>
    <scope>NUCLEOTIDE SEQUENCE [LARGE SCALE GENOMIC DNA]</scope>
    <source>
        <strain evidence="3 4">CCM 8654</strain>
    </source>
</reference>
<dbReference type="Proteomes" id="UP001589698">
    <property type="component" value="Unassembled WGS sequence"/>
</dbReference>
<organism evidence="3 4">
    <name type="scientific">Nocardioides zeicaulis</name>
    <dbReference type="NCBI Taxonomy" id="1776857"/>
    <lineage>
        <taxon>Bacteria</taxon>
        <taxon>Bacillati</taxon>
        <taxon>Actinomycetota</taxon>
        <taxon>Actinomycetes</taxon>
        <taxon>Propionibacteriales</taxon>
        <taxon>Nocardioidaceae</taxon>
        <taxon>Nocardioides</taxon>
    </lineage>
</organism>
<name>A0ABV6DY33_9ACTN</name>
<gene>
    <name evidence="3" type="ORF">ACFFJG_04055</name>
</gene>
<feature type="region of interest" description="Disordered" evidence="1">
    <location>
        <begin position="195"/>
        <end position="218"/>
    </location>
</feature>
<evidence type="ECO:0000313" key="4">
    <source>
        <dbReference type="Proteomes" id="UP001589698"/>
    </source>
</evidence>
<feature type="transmembrane region" description="Helical" evidence="2">
    <location>
        <begin position="66"/>
        <end position="85"/>
    </location>
</feature>